<feature type="active site" evidence="2">
    <location>
        <position position="232"/>
    </location>
</feature>
<evidence type="ECO:0000259" key="4">
    <source>
        <dbReference type="Pfam" id="PF00171"/>
    </source>
</evidence>
<proteinExistence type="inferred from homology"/>
<dbReference type="InterPro" id="IPR029510">
    <property type="entry name" value="Ald_DH_CS_GLU"/>
</dbReference>
<dbReference type="EMBL" id="FNSN01000004">
    <property type="protein sequence ID" value="SEC82393.1"/>
    <property type="molecule type" value="Genomic_DNA"/>
</dbReference>
<dbReference type="Proteomes" id="UP000182652">
    <property type="component" value="Unassembled WGS sequence"/>
</dbReference>
<evidence type="ECO:0000256" key="1">
    <source>
        <dbReference type="ARBA" id="ARBA00023002"/>
    </source>
</evidence>
<dbReference type="CDD" id="cd07099">
    <property type="entry name" value="ALDH_DDALDH"/>
    <property type="match status" value="1"/>
</dbReference>
<organism evidence="5 6">
    <name type="scientific">Arthrobacter woluwensis</name>
    <dbReference type="NCBI Taxonomy" id="156980"/>
    <lineage>
        <taxon>Bacteria</taxon>
        <taxon>Bacillati</taxon>
        <taxon>Actinomycetota</taxon>
        <taxon>Actinomycetes</taxon>
        <taxon>Micrococcales</taxon>
        <taxon>Micrococcaceae</taxon>
        <taxon>Arthrobacter</taxon>
    </lineage>
</organism>
<evidence type="ECO:0000256" key="3">
    <source>
        <dbReference type="RuleBase" id="RU003345"/>
    </source>
</evidence>
<dbReference type="InterPro" id="IPR015590">
    <property type="entry name" value="Aldehyde_DH_dom"/>
</dbReference>
<evidence type="ECO:0000313" key="5">
    <source>
        <dbReference type="EMBL" id="SEC82393.1"/>
    </source>
</evidence>
<dbReference type="STRING" id="156980.SAMN04489745_3260"/>
<dbReference type="PANTHER" id="PTHR11699">
    <property type="entry name" value="ALDEHYDE DEHYDROGENASE-RELATED"/>
    <property type="match status" value="1"/>
</dbReference>
<dbReference type="GO" id="GO:0016620">
    <property type="term" value="F:oxidoreductase activity, acting on the aldehyde or oxo group of donors, NAD or NADP as acceptor"/>
    <property type="evidence" value="ECO:0007669"/>
    <property type="project" value="InterPro"/>
</dbReference>
<dbReference type="PROSITE" id="PS00687">
    <property type="entry name" value="ALDEHYDE_DEHYDR_GLU"/>
    <property type="match status" value="1"/>
</dbReference>
<dbReference type="Gene3D" id="3.40.309.10">
    <property type="entry name" value="Aldehyde Dehydrogenase, Chain A, domain 2"/>
    <property type="match status" value="1"/>
</dbReference>
<keyword evidence="6" id="KW-1185">Reference proteome</keyword>
<sequence>MSTFDSLNPATGAVVATFPVDDDGAVAAAVDRAREAAAWWDGLGFDGRLRRLLAFKHAVVAGLDELARLMREETGKPVDDSRLEVMAAVEHIDWAARNAQRVLRKRSVRPGVLGANLAASVEYQPLGVVGVIGPWNYPVFTPMGSIAYALAAGNAVVFKPSEYSTAVGSWLVEAFHRAVPELPVLQLVTGLGATGSALCRSGVSKLAFTGSTATGKKVMAACAETLTPVVIEAGGKDAAIIAADADVRAAAQDVAFGAWGNAGQTCIGMERAYVEAPVYDEFVAELRRIAGTVTAGPGDADRIGPLTMPSQPSTVLRHIQAALADGGRAVAGGEESVAPPFVKPVILLDVPEDSEAVREETFGPTLTVTRVGSVAEAVEKSNAGVYGLGSAVYSRDLGKAGAIARRVRAGMTSINSVMSFALVPALPFGGTGDSGFGRIHGADGLREFARPHSVARQRFPLPVPVLSFRREAWQVRLMGRLVTLVHGRRR</sequence>
<accession>A0A1H4VN68</accession>
<feature type="domain" description="Aldehyde dehydrogenase" evidence="4">
    <location>
        <begin position="3"/>
        <end position="453"/>
    </location>
</feature>
<dbReference type="InterPro" id="IPR016161">
    <property type="entry name" value="Ald_DH/histidinol_DH"/>
</dbReference>
<name>A0A1H4VN68_9MICC</name>
<gene>
    <name evidence="5" type="ORF">SAMN04489745_3260</name>
</gene>
<keyword evidence="1 3" id="KW-0560">Oxidoreductase</keyword>
<evidence type="ECO:0000256" key="2">
    <source>
        <dbReference type="PROSITE-ProRule" id="PRU10007"/>
    </source>
</evidence>
<dbReference type="AlphaFoldDB" id="A0A1H4VN68"/>
<dbReference type="InterPro" id="IPR016162">
    <property type="entry name" value="Ald_DH_N"/>
</dbReference>
<comment type="similarity">
    <text evidence="3">Belongs to the aldehyde dehydrogenase family.</text>
</comment>
<dbReference type="SUPFAM" id="SSF53720">
    <property type="entry name" value="ALDH-like"/>
    <property type="match status" value="1"/>
</dbReference>
<dbReference type="Gene3D" id="3.40.605.10">
    <property type="entry name" value="Aldehyde Dehydrogenase, Chain A, domain 1"/>
    <property type="match status" value="1"/>
</dbReference>
<dbReference type="InterPro" id="IPR016163">
    <property type="entry name" value="Ald_DH_C"/>
</dbReference>
<evidence type="ECO:0000313" key="6">
    <source>
        <dbReference type="Proteomes" id="UP000182652"/>
    </source>
</evidence>
<protein>
    <submittedName>
        <fullName evidence="5">Acyl-CoA reductase</fullName>
    </submittedName>
</protein>
<dbReference type="Pfam" id="PF00171">
    <property type="entry name" value="Aldedh"/>
    <property type="match status" value="1"/>
</dbReference>
<reference evidence="5 6" key="1">
    <citation type="submission" date="2016-10" db="EMBL/GenBank/DDBJ databases">
        <authorList>
            <person name="de Groot N.N."/>
        </authorList>
    </citation>
    <scope>NUCLEOTIDE SEQUENCE [LARGE SCALE GENOMIC DNA]</scope>
    <source>
        <strain evidence="5 6">DSM 10495</strain>
    </source>
</reference>
<dbReference type="RefSeq" id="WP_066214907.1">
    <property type="nucleotide sequence ID" value="NZ_FNSN01000004.1"/>
</dbReference>